<evidence type="ECO:0000313" key="1">
    <source>
        <dbReference type="EMBL" id="ETL96643.1"/>
    </source>
</evidence>
<dbReference type="VEuPathDB" id="FungiDB:PPTG_12441"/>
<proteinExistence type="predicted"/>
<accession>W2LGS5</accession>
<dbReference type="AlphaFoldDB" id="W2LGS5"/>
<name>W2LGS5_PHYNI</name>
<reference evidence="1" key="1">
    <citation type="submission" date="2013-11" db="EMBL/GenBank/DDBJ databases">
        <title>The Genome Sequence of Phytophthora parasitica CHvinca01.</title>
        <authorList>
            <consortium name="The Broad Institute Genomics Platform"/>
            <person name="Russ C."/>
            <person name="Tyler B."/>
            <person name="Panabieres F."/>
            <person name="Shan W."/>
            <person name="Tripathy S."/>
            <person name="Grunwald N."/>
            <person name="Machado M."/>
            <person name="Johnson C.S."/>
            <person name="Arredondo F."/>
            <person name="Hong C."/>
            <person name="Coffey M."/>
            <person name="Young S.K."/>
            <person name="Zeng Q."/>
            <person name="Gargeya S."/>
            <person name="Fitzgerald M."/>
            <person name="Abouelleil A."/>
            <person name="Alvarado L."/>
            <person name="Chapman S.B."/>
            <person name="Gainer-Dewar J."/>
            <person name="Goldberg J."/>
            <person name="Griggs A."/>
            <person name="Gujja S."/>
            <person name="Hansen M."/>
            <person name="Howarth C."/>
            <person name="Imamovic A."/>
            <person name="Ireland A."/>
            <person name="Larimer J."/>
            <person name="McCowan C."/>
            <person name="Murphy C."/>
            <person name="Pearson M."/>
            <person name="Poon T.W."/>
            <person name="Priest M."/>
            <person name="Roberts A."/>
            <person name="Saif S."/>
            <person name="Shea T."/>
            <person name="Sykes S."/>
            <person name="Wortman J."/>
            <person name="Nusbaum C."/>
            <person name="Birren B."/>
        </authorList>
    </citation>
    <scope>NUCLEOTIDE SEQUENCE [LARGE SCALE GENOMIC DNA]</scope>
    <source>
        <strain evidence="1">CHvinca01</strain>
    </source>
</reference>
<protein>
    <submittedName>
        <fullName evidence="1">Uncharacterized protein</fullName>
    </submittedName>
</protein>
<sequence length="121" mass="13756">MTIDCQATRIAVVYVVCVRHAVDLLEVREMLTELFDNLLKRDIKKITSRSLHKAGISKNKANIAATDESQTAKAATSVYKISRIVSTHFDENEEEMAEVEWFHTFESLDDLPKRPSCQGQE</sequence>
<dbReference type="EMBL" id="KI678863">
    <property type="protein sequence ID" value="ETL96643.1"/>
    <property type="molecule type" value="Genomic_DNA"/>
</dbReference>
<gene>
    <name evidence="1" type="ORF">L917_05910</name>
</gene>
<dbReference type="OrthoDB" id="10616665at2759"/>
<organism evidence="1">
    <name type="scientific">Phytophthora nicotianae</name>
    <name type="common">Potato buckeye rot agent</name>
    <name type="synonym">Phytophthora parasitica</name>
    <dbReference type="NCBI Taxonomy" id="4792"/>
    <lineage>
        <taxon>Eukaryota</taxon>
        <taxon>Sar</taxon>
        <taxon>Stramenopiles</taxon>
        <taxon>Oomycota</taxon>
        <taxon>Peronosporomycetes</taxon>
        <taxon>Peronosporales</taxon>
        <taxon>Peronosporaceae</taxon>
        <taxon>Phytophthora</taxon>
    </lineage>
</organism>
<dbReference type="Proteomes" id="UP000054423">
    <property type="component" value="Unassembled WGS sequence"/>
</dbReference>